<gene>
    <name evidence="1" type="ORF">QAD02_010404</name>
</gene>
<proteinExistence type="predicted"/>
<comment type="caution">
    <text evidence="1">The sequence shown here is derived from an EMBL/GenBank/DDBJ whole genome shotgun (WGS) entry which is preliminary data.</text>
</comment>
<organism evidence="1 2">
    <name type="scientific">Eretmocerus hayati</name>
    <dbReference type="NCBI Taxonomy" id="131215"/>
    <lineage>
        <taxon>Eukaryota</taxon>
        <taxon>Metazoa</taxon>
        <taxon>Ecdysozoa</taxon>
        <taxon>Arthropoda</taxon>
        <taxon>Hexapoda</taxon>
        <taxon>Insecta</taxon>
        <taxon>Pterygota</taxon>
        <taxon>Neoptera</taxon>
        <taxon>Endopterygota</taxon>
        <taxon>Hymenoptera</taxon>
        <taxon>Apocrita</taxon>
        <taxon>Proctotrupomorpha</taxon>
        <taxon>Chalcidoidea</taxon>
        <taxon>Aphelinidae</taxon>
        <taxon>Aphelininae</taxon>
        <taxon>Eretmocerus</taxon>
    </lineage>
</organism>
<reference evidence="1" key="1">
    <citation type="submission" date="2023-04" db="EMBL/GenBank/DDBJ databases">
        <title>A chromosome-level genome assembly of the parasitoid wasp Eretmocerus hayati.</title>
        <authorList>
            <person name="Zhong Y."/>
            <person name="Liu S."/>
            <person name="Liu Y."/>
        </authorList>
    </citation>
    <scope>NUCLEOTIDE SEQUENCE</scope>
    <source>
        <strain evidence="1">ZJU_SS_LIU_2023</strain>
    </source>
</reference>
<keyword evidence="2" id="KW-1185">Reference proteome</keyword>
<sequence>MGMEPGPEIQAMGQKSGLQVGSPAPNPGYGLGSRPRTPGYGSENRMSGAQIRVMGWKPGPWDGKLSPKSGLSVSKTGLWVRVTGWNPDLGYGLGTRVRVTGWGFETSVVEWGSGLWVGNPVRVDGLEAWAMGWEFGWGYGLESWALLWVGNPAPKTGLWVANPGPKYGLLVGYPEPGYGLEILPINLRTEFWGTKSGLWVGNSAPNPGYGFEIRPRIRVMGGNPCPWVMGWRPCSEIRGIWLDTRIRVMGWKPLPMGLKTEFWGPNPGCGLETRSRIPVMCLKPGHKFRLFVGTFAYGLETSLRNLGYGFKNRILGSKIKGMGSRTEF</sequence>
<name>A0ACC2NDN1_9HYME</name>
<dbReference type="EMBL" id="CM056744">
    <property type="protein sequence ID" value="KAJ8668741.1"/>
    <property type="molecule type" value="Genomic_DNA"/>
</dbReference>
<evidence type="ECO:0000313" key="1">
    <source>
        <dbReference type="EMBL" id="KAJ8668741.1"/>
    </source>
</evidence>
<protein>
    <submittedName>
        <fullName evidence="1">Uncharacterized protein</fullName>
    </submittedName>
</protein>
<accession>A0ACC2NDN1</accession>
<dbReference type="Proteomes" id="UP001239111">
    <property type="component" value="Chromosome 4"/>
</dbReference>
<evidence type="ECO:0000313" key="2">
    <source>
        <dbReference type="Proteomes" id="UP001239111"/>
    </source>
</evidence>